<proteinExistence type="predicted"/>
<dbReference type="RefSeq" id="WP_395808495.1">
    <property type="nucleotide sequence ID" value="NZ_CP043494.1"/>
</dbReference>
<dbReference type="SUPFAM" id="SSF81606">
    <property type="entry name" value="PP2C-like"/>
    <property type="match status" value="1"/>
</dbReference>
<feature type="domain" description="PPM-type phosphatase" evidence="1">
    <location>
        <begin position="1"/>
        <end position="245"/>
    </location>
</feature>
<dbReference type="InterPro" id="IPR001932">
    <property type="entry name" value="PPM-type_phosphatase-like_dom"/>
</dbReference>
<dbReference type="SMART" id="SM00331">
    <property type="entry name" value="PP2C_SIG"/>
    <property type="match status" value="1"/>
</dbReference>
<dbReference type="CDD" id="cd00143">
    <property type="entry name" value="PP2Cc"/>
    <property type="match status" value="1"/>
</dbReference>
<dbReference type="PANTHER" id="PTHR47992">
    <property type="entry name" value="PROTEIN PHOSPHATASE"/>
    <property type="match status" value="1"/>
</dbReference>
<keyword evidence="3" id="KW-1185">Reference proteome</keyword>
<evidence type="ECO:0000313" key="2">
    <source>
        <dbReference type="EMBL" id="WNG49966.1"/>
    </source>
</evidence>
<dbReference type="InterPro" id="IPR015655">
    <property type="entry name" value="PP2C"/>
</dbReference>
<evidence type="ECO:0000259" key="1">
    <source>
        <dbReference type="PROSITE" id="PS51746"/>
    </source>
</evidence>
<dbReference type="EMBL" id="CP043494">
    <property type="protein sequence ID" value="WNG49966.1"/>
    <property type="molecule type" value="Genomic_DNA"/>
</dbReference>
<dbReference type="Gene3D" id="3.60.40.10">
    <property type="entry name" value="PPM-type phosphatase domain"/>
    <property type="match status" value="1"/>
</dbReference>
<dbReference type="PROSITE" id="PS51746">
    <property type="entry name" value="PPM_2"/>
    <property type="match status" value="1"/>
</dbReference>
<evidence type="ECO:0000313" key="3">
    <source>
        <dbReference type="Proteomes" id="UP001611383"/>
    </source>
</evidence>
<dbReference type="InterPro" id="IPR036457">
    <property type="entry name" value="PPM-type-like_dom_sf"/>
</dbReference>
<protein>
    <submittedName>
        <fullName evidence="2">Serine/threonine-protein phosphatase</fullName>
    </submittedName>
</protein>
<organism evidence="2 3">
    <name type="scientific">Archangium minus</name>
    <dbReference type="NCBI Taxonomy" id="83450"/>
    <lineage>
        <taxon>Bacteria</taxon>
        <taxon>Pseudomonadati</taxon>
        <taxon>Myxococcota</taxon>
        <taxon>Myxococcia</taxon>
        <taxon>Myxococcales</taxon>
        <taxon>Cystobacterineae</taxon>
        <taxon>Archangiaceae</taxon>
        <taxon>Archangium</taxon>
    </lineage>
</organism>
<name>A0ABY9X3K3_9BACT</name>
<dbReference type="SMART" id="SM00332">
    <property type="entry name" value="PP2Cc"/>
    <property type="match status" value="1"/>
</dbReference>
<sequence>MRIDSAGWTHVGRRSHNEDSWMVREDLGLFVVADGLGGYEGGEVASRCVVDTFTGFCERVTHDPEATWPHNLRRGYSREEELLFNCTLLAQRAVLARRVGHLREMGSTVVALALGARSAAVAHVGDSRLYRLRDGRLEALTRDHSVLEEMREASGEVIERGRSPYGHLITRALGTENAEPTVRRLEVREGDVYLLCSDGLYEPLGPERIAARLGKGSAFGVAERLVQEAYALGGTDNITAIVVGVGEGHR</sequence>
<gene>
    <name evidence="2" type="ORF">F0U60_41980</name>
</gene>
<dbReference type="Pfam" id="PF13672">
    <property type="entry name" value="PP2C_2"/>
    <property type="match status" value="1"/>
</dbReference>
<accession>A0ABY9X3K3</accession>
<dbReference type="Proteomes" id="UP001611383">
    <property type="component" value="Chromosome"/>
</dbReference>
<reference evidence="2 3" key="1">
    <citation type="submission" date="2019-08" db="EMBL/GenBank/DDBJ databases">
        <title>Archangium and Cystobacter genomes.</title>
        <authorList>
            <person name="Chen I.-C.K."/>
            <person name="Wielgoss S."/>
        </authorList>
    </citation>
    <scope>NUCLEOTIDE SEQUENCE [LARGE SCALE GENOMIC DNA]</scope>
    <source>
        <strain evidence="2 3">Cbm 6</strain>
    </source>
</reference>